<evidence type="ECO:0000259" key="1">
    <source>
        <dbReference type="Pfam" id="PF19364"/>
    </source>
</evidence>
<reference evidence="2 3" key="1">
    <citation type="journal article" date="2016" name="Nat. Microbiol.">
        <title>The Mouse Intestinal Bacterial Collection (miBC) provides host-specific insight into cultured diversity and functional potential of the gut microbiota.</title>
        <authorList>
            <person name="Lagkouvardos I."/>
            <person name="Pukall R."/>
            <person name="Abt B."/>
            <person name="Foesel B.U."/>
            <person name="Meier-Kolthoff J.P."/>
            <person name="Kumar N."/>
            <person name="Bresciani A."/>
            <person name="Martinez I."/>
            <person name="Just S."/>
            <person name="Ziegler C."/>
            <person name="Brugiroux S."/>
            <person name="Garzetti D."/>
            <person name="Wenning M."/>
            <person name="Bui T.P."/>
            <person name="Wang J."/>
            <person name="Hugenholtz F."/>
            <person name="Plugge C.M."/>
            <person name="Peterson D.A."/>
            <person name="Hornef M.W."/>
            <person name="Baines J.F."/>
            <person name="Smidt H."/>
            <person name="Walter J."/>
            <person name="Kristiansen K."/>
            <person name="Nielsen H.B."/>
            <person name="Haller D."/>
            <person name="Overmann J."/>
            <person name="Stecher B."/>
            <person name="Clavel T."/>
        </authorList>
    </citation>
    <scope>NUCLEOTIDE SEQUENCE [LARGE SCALE GENOMIC DNA]</scope>
    <source>
        <strain evidence="2 3">DSM 28560</strain>
    </source>
</reference>
<accession>A0A4R4FGS8</accession>
<dbReference type="SUPFAM" id="SSF53901">
    <property type="entry name" value="Thiolase-like"/>
    <property type="match status" value="1"/>
</dbReference>
<gene>
    <name evidence="2" type="ORF">E1963_02200</name>
</gene>
<dbReference type="Pfam" id="PF19364">
    <property type="entry name" value="DUF5940"/>
    <property type="match status" value="1"/>
</dbReference>
<proteinExistence type="predicted"/>
<dbReference type="GO" id="GO:0016746">
    <property type="term" value="F:acyltransferase activity"/>
    <property type="evidence" value="ECO:0007669"/>
    <property type="project" value="InterPro"/>
</dbReference>
<dbReference type="InterPro" id="IPR016039">
    <property type="entry name" value="Thiolase-like"/>
</dbReference>
<feature type="domain" description="DUF5940" evidence="1">
    <location>
        <begin position="346"/>
        <end position="511"/>
    </location>
</feature>
<dbReference type="EMBL" id="SMMX01000002">
    <property type="protein sequence ID" value="TDA22924.1"/>
    <property type="molecule type" value="Genomic_DNA"/>
</dbReference>
<evidence type="ECO:0000313" key="2">
    <source>
        <dbReference type="EMBL" id="TDA22924.1"/>
    </source>
</evidence>
<dbReference type="RefSeq" id="WP_132274724.1">
    <property type="nucleotide sequence ID" value="NZ_JAOBST010000006.1"/>
</dbReference>
<keyword evidence="3" id="KW-1185">Reference proteome</keyword>
<evidence type="ECO:0000313" key="3">
    <source>
        <dbReference type="Proteomes" id="UP000295710"/>
    </source>
</evidence>
<organism evidence="2 3">
    <name type="scientific">Extibacter muris</name>
    <dbReference type="NCBI Taxonomy" id="1796622"/>
    <lineage>
        <taxon>Bacteria</taxon>
        <taxon>Bacillati</taxon>
        <taxon>Bacillota</taxon>
        <taxon>Clostridia</taxon>
        <taxon>Lachnospirales</taxon>
        <taxon>Lachnospiraceae</taxon>
        <taxon>Extibacter</taxon>
    </lineage>
</organism>
<dbReference type="InterPro" id="IPR045984">
    <property type="entry name" value="DUF5940"/>
</dbReference>
<protein>
    <submittedName>
        <fullName evidence="2">Glycine reductase</fullName>
    </submittedName>
</protein>
<dbReference type="Proteomes" id="UP000295710">
    <property type="component" value="Unassembled WGS sequence"/>
</dbReference>
<comment type="caution">
    <text evidence="2">The sequence shown here is derived from an EMBL/GenBank/DDBJ whole genome shotgun (WGS) entry which is preliminary data.</text>
</comment>
<dbReference type="NCBIfam" id="NF040746">
    <property type="entry name" value="reduct_C_beta"/>
    <property type="match status" value="1"/>
</dbReference>
<dbReference type="AlphaFoldDB" id="A0A4R4FGS8"/>
<sequence>MNSVIKGASYVLVHTPDMVLYNGTTQTTERIVNPDSEYLKEVPNNLRSFKEAVEYWPNQTYIGNVHPDELAQVEFPWYDKNKEGADRFGRYGEIMPQEEFLFLVQASDMFEVVRLDKEFVAKYKDAFAANPIISEDIVEKVHEGVELGEIEHFVNEEHAEGLYHDGKLVGCVKRAHDIDVNLSAHVMHENLMSKASSVLALLYAVRNAGIDKADVEYVIDCAEEACGDMNQRGGGNFAKAAAEVAGLVSATGSDARGFCAAPAHALIEAAALVKSGAYKTVVVTSGGCTAKLGMNGKDHIKKGLPILEDCLGGFAVVISENDGVNPEIDLNMLGRHSVGTGSAPQAVIGSLVTDSLDKAGMKIPDIDKYSPEMQNPDITKPAGAGDVPLANYKMIAALAVKRGELDKKELAAFTKEHGLTGWAPTQGHIPSGVPYIGFAREDILDGKIRNAMIIGKGSLFLGRMTNLFDGVSFVIHGNTAEEESAAAGVSEEEVKGLIAKAMKDFAATLMAE</sequence>
<dbReference type="Gene3D" id="3.40.47.10">
    <property type="match status" value="1"/>
</dbReference>
<name>A0A4R4FGS8_9FIRM</name>